<evidence type="ECO:0000313" key="21">
    <source>
        <dbReference type="EMBL" id="KAF3232042.1"/>
    </source>
</evidence>
<evidence type="ECO:0000256" key="7">
    <source>
        <dbReference type="ARBA" id="ARBA00022989"/>
    </source>
</evidence>
<evidence type="ECO:0000256" key="18">
    <source>
        <dbReference type="SAM" id="SignalP"/>
    </source>
</evidence>
<keyword evidence="18" id="KW-0732">Signal</keyword>
<evidence type="ECO:0000256" key="14">
    <source>
        <dbReference type="ARBA" id="ARBA00038929"/>
    </source>
</evidence>
<feature type="chain" id="PRO_5041131397" description="glucan 1,3-beta-glucosidase" evidence="18">
    <location>
        <begin position="24"/>
        <end position="471"/>
    </location>
</feature>
<feature type="compositionally biased region" description="Basic residues" evidence="17">
    <location>
        <begin position="447"/>
        <end position="464"/>
    </location>
</feature>
<dbReference type="GO" id="GO:0071555">
    <property type="term" value="P:cell wall organization"/>
    <property type="evidence" value="ECO:0007669"/>
    <property type="project" value="UniProtKB-KW"/>
</dbReference>
<keyword evidence="11" id="KW-0961">Cell wall biogenesis/degradation</keyword>
<evidence type="ECO:0000256" key="12">
    <source>
        <dbReference type="ARBA" id="ARBA00036824"/>
    </source>
</evidence>
<feature type="signal peptide" evidence="18">
    <location>
        <begin position="1"/>
        <end position="23"/>
    </location>
</feature>
<dbReference type="Proteomes" id="UP000472727">
    <property type="component" value="Unassembled WGS sequence"/>
</dbReference>
<comment type="subcellular location">
    <subcellularLocation>
        <location evidence="1">Cell membrane</location>
        <topology evidence="1">Single-pass type II membrane protein</topology>
    </subcellularLocation>
</comment>
<dbReference type="SUPFAM" id="SSF51445">
    <property type="entry name" value="(Trans)glycosidases"/>
    <property type="match status" value="1"/>
</dbReference>
<reference evidence="22 23" key="1">
    <citation type="submission" date="2019-06" db="EMBL/GenBank/DDBJ databases">
        <authorList>
            <person name="Palmer J.M."/>
        </authorList>
    </citation>
    <scope>NUCLEOTIDE SEQUENCE [LARGE SCALE GENOMIC DNA]</scope>
    <source>
        <strain evidence="20 22">TWF106</strain>
        <strain evidence="21 23">TWF191</strain>
    </source>
</reference>
<dbReference type="InterPro" id="IPR050386">
    <property type="entry name" value="Glycosyl_hydrolase_5"/>
</dbReference>
<evidence type="ECO:0000313" key="23">
    <source>
        <dbReference type="Proteomes" id="UP000483672"/>
    </source>
</evidence>
<dbReference type="GO" id="GO:0004338">
    <property type="term" value="F:glucan exo-1,3-beta-glucosidase activity"/>
    <property type="evidence" value="ECO:0007669"/>
    <property type="project" value="UniProtKB-EC"/>
</dbReference>
<dbReference type="Pfam" id="PF00150">
    <property type="entry name" value="Cellulase"/>
    <property type="match status" value="1"/>
</dbReference>
<organism evidence="20 22">
    <name type="scientific">Orbilia oligospora</name>
    <name type="common">Nematode-trapping fungus</name>
    <name type="synonym">Arthrobotrys oligospora</name>
    <dbReference type="NCBI Taxonomy" id="2813651"/>
    <lineage>
        <taxon>Eukaryota</taxon>
        <taxon>Fungi</taxon>
        <taxon>Dikarya</taxon>
        <taxon>Ascomycota</taxon>
        <taxon>Pezizomycotina</taxon>
        <taxon>Orbiliomycetes</taxon>
        <taxon>Orbiliales</taxon>
        <taxon>Orbiliaceae</taxon>
        <taxon>Orbilia</taxon>
    </lineage>
</organism>
<evidence type="ECO:0000313" key="20">
    <source>
        <dbReference type="EMBL" id="KAF3227154.1"/>
    </source>
</evidence>
<dbReference type="Gene3D" id="3.20.20.80">
    <property type="entry name" value="Glycosidases"/>
    <property type="match status" value="1"/>
</dbReference>
<comment type="catalytic activity">
    <reaction evidence="12">
        <text>Successive hydrolysis of beta-D-glucose units from the non-reducing ends of (1-&gt;3)-beta-D-glucans, releasing alpha-glucose.</text>
        <dbReference type="EC" id="3.2.1.58"/>
    </reaction>
</comment>
<comment type="caution">
    <text evidence="20">The sequence shown here is derived from an EMBL/GenBank/DDBJ whole genome shotgun (WGS) entry which is preliminary data.</text>
</comment>
<feature type="domain" description="Glycoside hydrolase family 5" evidence="19">
    <location>
        <begin position="80"/>
        <end position="366"/>
    </location>
</feature>
<evidence type="ECO:0000256" key="17">
    <source>
        <dbReference type="SAM" id="MobiDB-lite"/>
    </source>
</evidence>
<evidence type="ECO:0000256" key="13">
    <source>
        <dbReference type="ARBA" id="ARBA00037126"/>
    </source>
</evidence>
<keyword evidence="3" id="KW-1003">Cell membrane</keyword>
<evidence type="ECO:0000256" key="15">
    <source>
        <dbReference type="ARBA" id="ARBA00041260"/>
    </source>
</evidence>
<dbReference type="Proteomes" id="UP000483672">
    <property type="component" value="Unassembled WGS sequence"/>
</dbReference>
<evidence type="ECO:0000256" key="5">
    <source>
        <dbReference type="ARBA" id="ARBA00022801"/>
    </source>
</evidence>
<proteinExistence type="inferred from homology"/>
<accession>A0A6G1MH01</accession>
<evidence type="ECO:0000256" key="2">
    <source>
        <dbReference type="ARBA" id="ARBA00005641"/>
    </source>
</evidence>
<dbReference type="GO" id="GO:0009986">
    <property type="term" value="C:cell surface"/>
    <property type="evidence" value="ECO:0007669"/>
    <property type="project" value="TreeGrafter"/>
</dbReference>
<evidence type="ECO:0000256" key="11">
    <source>
        <dbReference type="ARBA" id="ARBA00023316"/>
    </source>
</evidence>
<dbReference type="GO" id="GO:0009251">
    <property type="term" value="P:glucan catabolic process"/>
    <property type="evidence" value="ECO:0007669"/>
    <property type="project" value="TreeGrafter"/>
</dbReference>
<evidence type="ECO:0000259" key="19">
    <source>
        <dbReference type="Pfam" id="PF00150"/>
    </source>
</evidence>
<name>A0A6G1MH01_ORBOL</name>
<protein>
    <recommendedName>
        <fullName evidence="14">glucan 1,3-beta-glucosidase</fullName>
        <ecNumber evidence="14">3.2.1.58</ecNumber>
    </recommendedName>
    <alternativeName>
        <fullName evidence="15">Exo-1,3-beta-glucanase D</fullName>
    </alternativeName>
</protein>
<keyword evidence="4" id="KW-0812">Transmembrane</keyword>
<feature type="region of interest" description="Disordered" evidence="17">
    <location>
        <begin position="440"/>
        <end position="471"/>
    </location>
</feature>
<dbReference type="GO" id="GO:0005886">
    <property type="term" value="C:plasma membrane"/>
    <property type="evidence" value="ECO:0007669"/>
    <property type="project" value="UniProtKB-SubCell"/>
</dbReference>
<keyword evidence="9" id="KW-0325">Glycoprotein</keyword>
<dbReference type="PANTHER" id="PTHR31297">
    <property type="entry name" value="GLUCAN ENDO-1,6-BETA-GLUCOSIDASE B"/>
    <property type="match status" value="1"/>
</dbReference>
<dbReference type="EC" id="3.2.1.58" evidence="14"/>
<evidence type="ECO:0000256" key="1">
    <source>
        <dbReference type="ARBA" id="ARBA00004401"/>
    </source>
</evidence>
<comment type="function">
    <text evidence="13">Glucosidase involved in the degradation of cellulosic biomass. Active on lichenan.</text>
</comment>
<evidence type="ECO:0000256" key="8">
    <source>
        <dbReference type="ARBA" id="ARBA00023136"/>
    </source>
</evidence>
<keyword evidence="5 16" id="KW-0378">Hydrolase</keyword>
<dbReference type="EMBL" id="WIPF01000002">
    <property type="protein sequence ID" value="KAF3232042.1"/>
    <property type="molecule type" value="Genomic_DNA"/>
</dbReference>
<sequence length="471" mass="53865">MRPTTFLTTFVLPALSSLPFASAWLPTKDASTIRGVNLGGLFVIEPWLQHVTWQNMKCGSQKSEFDCVMSLGQSQADKTFANHWKTWITEADLKEMVSYGINTVRIPVGYWMLEDLVYRDSEYFPKGGYPYLEKICKAAKKLGLYVILDLHGAPGAQIDKNAFTGQFAPTPGFYQDYQYTRAVTFLGWITRKIHSKPEVFGSVGMLQVLNEPLAWHPDVTATLVSEFYPKAWKRIRYVERELKVKKSKQLHVMFMDEMWGSGNPNQAIKEGSELMSYDYHKYVKWDTSVTPTRESYMTYSCTADLGCKKPLIVGEWSLSVPDNLQESEMFKTSGADAVQWFGKWFVAQQQMYERSGLGWVFWNWKTELGDWRWGYRDAVRAGVIPKNLRESVKWNVCGAYKKDKREAVETVEAVEIKAGVKREVEEVVKVPAVEEVHVQAEEPKPSGVRKSHLARHKSLRRTHAHLVGPSS</sequence>
<evidence type="ECO:0000256" key="3">
    <source>
        <dbReference type="ARBA" id="ARBA00022475"/>
    </source>
</evidence>
<dbReference type="GO" id="GO:0005576">
    <property type="term" value="C:extracellular region"/>
    <property type="evidence" value="ECO:0007669"/>
    <property type="project" value="TreeGrafter"/>
</dbReference>
<dbReference type="EMBL" id="WIWS01000008">
    <property type="protein sequence ID" value="KAF3227154.1"/>
    <property type="molecule type" value="Genomic_DNA"/>
</dbReference>
<comment type="similarity">
    <text evidence="2 16">Belongs to the glycosyl hydrolase 5 (cellulase A) family.</text>
</comment>
<dbReference type="PANTHER" id="PTHR31297:SF34">
    <property type="entry name" value="GLUCAN 1,3-BETA-GLUCOSIDASE 2"/>
    <property type="match status" value="1"/>
</dbReference>
<dbReference type="InterPro" id="IPR017853">
    <property type="entry name" value="GH"/>
</dbReference>
<keyword evidence="8" id="KW-0472">Membrane</keyword>
<keyword evidence="10 16" id="KW-0326">Glycosidase</keyword>
<keyword evidence="6" id="KW-0735">Signal-anchor</keyword>
<evidence type="ECO:0000256" key="6">
    <source>
        <dbReference type="ARBA" id="ARBA00022968"/>
    </source>
</evidence>
<evidence type="ECO:0000256" key="9">
    <source>
        <dbReference type="ARBA" id="ARBA00023180"/>
    </source>
</evidence>
<dbReference type="AlphaFoldDB" id="A0A6G1MH01"/>
<evidence type="ECO:0000256" key="16">
    <source>
        <dbReference type="RuleBase" id="RU361153"/>
    </source>
</evidence>
<evidence type="ECO:0000313" key="22">
    <source>
        <dbReference type="Proteomes" id="UP000472727"/>
    </source>
</evidence>
<gene>
    <name evidence="20" type="ORF">TWF106_010642</name>
    <name evidence="21" type="ORF">TWF191_004018</name>
</gene>
<keyword evidence="7" id="KW-1133">Transmembrane helix</keyword>
<evidence type="ECO:0000256" key="10">
    <source>
        <dbReference type="ARBA" id="ARBA00023295"/>
    </source>
</evidence>
<dbReference type="InterPro" id="IPR001547">
    <property type="entry name" value="Glyco_hydro_5"/>
</dbReference>
<evidence type="ECO:0000256" key="4">
    <source>
        <dbReference type="ARBA" id="ARBA00022692"/>
    </source>
</evidence>